<organism evidence="1 2">
    <name type="scientific">Streptomyces albus</name>
    <dbReference type="NCBI Taxonomy" id="1888"/>
    <lineage>
        <taxon>Bacteria</taxon>
        <taxon>Bacillati</taxon>
        <taxon>Actinomycetota</taxon>
        <taxon>Actinomycetes</taxon>
        <taxon>Kitasatosporales</taxon>
        <taxon>Streptomycetaceae</taxon>
        <taxon>Streptomyces</taxon>
    </lineage>
</organism>
<evidence type="ECO:0000313" key="2">
    <source>
        <dbReference type="Proteomes" id="UP000298111"/>
    </source>
</evidence>
<dbReference type="Proteomes" id="UP000298111">
    <property type="component" value="Unassembled WGS sequence"/>
</dbReference>
<protein>
    <submittedName>
        <fullName evidence="1">Uncharacterized protein</fullName>
    </submittedName>
</protein>
<proteinExistence type="predicted"/>
<sequence length="60" mass="7005">MWKKDDRLLDAQTRTPCVVVSVNGPAPYLYGIQRDGCQAIEYRYAKDLRRISRFREEGAK</sequence>
<comment type="caution">
    <text evidence="1">The sequence shown here is derived from an EMBL/GenBank/DDBJ whole genome shotgun (WGS) entry which is preliminary data.</text>
</comment>
<gene>
    <name evidence="1" type="ORF">D8771_14565</name>
</gene>
<dbReference type="RefSeq" id="WP_016468781.1">
    <property type="nucleotide sequence ID" value="NZ_BBQG01000016.1"/>
</dbReference>
<dbReference type="EMBL" id="RCIY01000055">
    <property type="protein sequence ID" value="TGG83267.1"/>
    <property type="molecule type" value="Genomic_DNA"/>
</dbReference>
<dbReference type="AlphaFoldDB" id="A0A6C1C187"/>
<dbReference type="GeneID" id="75183876"/>
<name>A0A6C1C187_9ACTN</name>
<reference evidence="1 2" key="1">
    <citation type="submission" date="2018-10" db="EMBL/GenBank/DDBJ databases">
        <title>Isolation of pseudouridimycin from Streptomyces albus DSM 40763.</title>
        <authorList>
            <person name="Rosenqvist P."/>
            <person name="Metsae-Ketelae M."/>
            <person name="Virta P."/>
        </authorList>
    </citation>
    <scope>NUCLEOTIDE SEQUENCE [LARGE SCALE GENOMIC DNA]</scope>
    <source>
        <strain evidence="1 2">DSM 40763</strain>
    </source>
</reference>
<accession>A0A6C1C187</accession>
<evidence type="ECO:0000313" key="1">
    <source>
        <dbReference type="EMBL" id="TGG83267.1"/>
    </source>
</evidence>